<name>A0ABU1UIT3_9MICC</name>
<proteinExistence type="predicted"/>
<evidence type="ECO:0000259" key="1">
    <source>
        <dbReference type="SMART" id="SM01043"/>
    </source>
</evidence>
<dbReference type="Proteomes" id="UP001252243">
    <property type="component" value="Unassembled WGS sequence"/>
</dbReference>
<reference evidence="2 3" key="1">
    <citation type="submission" date="2023-07" db="EMBL/GenBank/DDBJ databases">
        <title>Sorghum-associated microbial communities from plants grown in Nebraska, USA.</title>
        <authorList>
            <person name="Schachtman D."/>
        </authorList>
    </citation>
    <scope>NUCLEOTIDE SEQUENCE [LARGE SCALE GENOMIC DNA]</scope>
    <source>
        <strain evidence="2 3">BE167</strain>
    </source>
</reference>
<feature type="domain" description="Bacterial transcriptional activator" evidence="1">
    <location>
        <begin position="94"/>
        <end position="229"/>
    </location>
</feature>
<dbReference type="Gene3D" id="1.25.40.10">
    <property type="entry name" value="Tetratricopeptide repeat domain"/>
    <property type="match status" value="2"/>
</dbReference>
<dbReference type="Gene3D" id="1.10.10.10">
    <property type="entry name" value="Winged helix-like DNA-binding domain superfamily/Winged helix DNA-binding domain"/>
    <property type="match status" value="1"/>
</dbReference>
<keyword evidence="3" id="KW-1185">Reference proteome</keyword>
<dbReference type="PANTHER" id="PTHR35807">
    <property type="entry name" value="TRANSCRIPTIONAL REGULATOR REDD-RELATED"/>
    <property type="match status" value="1"/>
</dbReference>
<dbReference type="RefSeq" id="WP_310062415.1">
    <property type="nucleotide sequence ID" value="NZ_JAVDVQ010000044.1"/>
</dbReference>
<protein>
    <submittedName>
        <fullName evidence="2">DNA-binding SARP family transcriptional activator</fullName>
    </submittedName>
</protein>
<dbReference type="InterPro" id="IPR036388">
    <property type="entry name" value="WH-like_DNA-bd_sf"/>
</dbReference>
<dbReference type="InterPro" id="IPR011990">
    <property type="entry name" value="TPR-like_helical_dom_sf"/>
</dbReference>
<dbReference type="SMART" id="SM01043">
    <property type="entry name" value="BTAD"/>
    <property type="match status" value="1"/>
</dbReference>
<dbReference type="InterPro" id="IPR051677">
    <property type="entry name" value="AfsR-DnrI-RedD_regulator"/>
</dbReference>
<comment type="caution">
    <text evidence="2">The sequence shown here is derived from an EMBL/GenBank/DDBJ whole genome shotgun (WGS) entry which is preliminary data.</text>
</comment>
<evidence type="ECO:0000313" key="3">
    <source>
        <dbReference type="Proteomes" id="UP001252243"/>
    </source>
</evidence>
<dbReference type="InterPro" id="IPR005158">
    <property type="entry name" value="BTAD"/>
</dbReference>
<gene>
    <name evidence="2" type="ORF">J2X01_004370</name>
</gene>
<dbReference type="SUPFAM" id="SSF48452">
    <property type="entry name" value="TPR-like"/>
    <property type="match status" value="3"/>
</dbReference>
<accession>A0ABU1UIT3</accession>
<dbReference type="EMBL" id="JAVDVQ010000044">
    <property type="protein sequence ID" value="MDR7085050.1"/>
    <property type="molecule type" value="Genomic_DNA"/>
</dbReference>
<organism evidence="2 3">
    <name type="scientific">Arthrobacter ginsengisoli</name>
    <dbReference type="NCBI Taxonomy" id="1356565"/>
    <lineage>
        <taxon>Bacteria</taxon>
        <taxon>Bacillati</taxon>
        <taxon>Actinomycetota</taxon>
        <taxon>Actinomycetes</taxon>
        <taxon>Micrococcales</taxon>
        <taxon>Micrococcaceae</taxon>
        <taxon>Arthrobacter</taxon>
    </lineage>
</organism>
<sequence length="599" mass="64489">MAETWIRLLGPPKIESPGVTPAQPKGRKAWAVLAYLALQPDGISRSRTATLLFPDAADPLGALRWNLSELRRTLDGVSISGDPLRVALLPPWRCDALELVGSANGHDLDPRRFDGQLLEGLSFADSPVFDSWLADQRYRLENCVQSLLYEASLAALASGAPDDAVELARLALRRDPFHADCTAVLVKALVALGEHRRAREEVTKCADLYHRELGLPLPAEVRRALSDSAPAADPEIPATASTVRSYLDAGSASLSAGAVDRGLDQLRLAVVLAQHTADRHLVAESLVTLAGALIHQAGGRGAEVADFLHRALSAEAPDGVSRTAAAAFRELGYLSVQRGVPDRAAGWLDRARQAARGIPDEQARILAIQGMLASDTAHYGDAVTAFMESGRLAKEVRNRRQQAFSEALLGRVHLLRGDLELAAAALDRALDWVAEEHWTAFEPFVSGVRGETYLAAGRLDAAADLIDRSWVMADLAGDHCYMALAAGAEARLFLAHGDLAAAEHWIDRGLEPKPWYLWYTARLLDVAAEVTIATGSPRATQFVDRLAALASRSGMREFGVRAQSHRAVLGDEAAAKAVPWLAKEIDNPALTAFLATRHG</sequence>
<dbReference type="GO" id="GO:0003677">
    <property type="term" value="F:DNA binding"/>
    <property type="evidence" value="ECO:0007669"/>
    <property type="project" value="UniProtKB-KW"/>
</dbReference>
<keyword evidence="2" id="KW-0238">DNA-binding</keyword>
<evidence type="ECO:0000313" key="2">
    <source>
        <dbReference type="EMBL" id="MDR7085050.1"/>
    </source>
</evidence>